<dbReference type="PANTHER" id="PTHR33383">
    <property type="entry name" value="MEMBRANE PROTEIN INSERTION EFFICIENCY FACTOR-RELATED"/>
    <property type="match status" value="1"/>
</dbReference>
<reference evidence="3" key="1">
    <citation type="submission" date="2016-10" db="EMBL/GenBank/DDBJ databases">
        <authorList>
            <person name="Varghese N."/>
            <person name="Submissions S."/>
        </authorList>
    </citation>
    <scope>NUCLEOTIDE SEQUENCE [LARGE SCALE GENOMIC DNA]</scope>
    <source>
        <strain evidence="3">DSM 22329</strain>
    </source>
</reference>
<protein>
    <recommendedName>
        <fullName evidence="1">Putative membrane protein insertion efficiency factor</fullName>
    </recommendedName>
</protein>
<dbReference type="STRING" id="443156.SAMN04489867_2834"/>
<keyword evidence="1" id="KW-0472">Membrane</keyword>
<dbReference type="EMBL" id="LT629711">
    <property type="protein sequence ID" value="SDP53833.1"/>
    <property type="molecule type" value="Genomic_DNA"/>
</dbReference>
<keyword evidence="3" id="KW-1185">Reference proteome</keyword>
<dbReference type="NCBIfam" id="TIGR00278">
    <property type="entry name" value="membrane protein insertion efficiency factor YidD"/>
    <property type="match status" value="1"/>
</dbReference>
<dbReference type="PANTHER" id="PTHR33383:SF1">
    <property type="entry name" value="MEMBRANE PROTEIN INSERTION EFFICIENCY FACTOR-RELATED"/>
    <property type="match status" value="1"/>
</dbReference>
<evidence type="ECO:0000256" key="1">
    <source>
        <dbReference type="HAMAP-Rule" id="MF_00386"/>
    </source>
</evidence>
<comment type="function">
    <text evidence="1">Could be involved in insertion of integral membrane proteins into the membrane.</text>
</comment>
<dbReference type="Proteomes" id="UP000199077">
    <property type="component" value="Chromosome I"/>
</dbReference>
<sequence>MSAVGRVVGKAVAAPLVGLLLFYQRFISPMTPPTCRYYPSCSTYALTALRRFGPVKGTWLALRRLGRCHPWAAGGVDHVPARHPHTPAHAA</sequence>
<dbReference type="InterPro" id="IPR002696">
    <property type="entry name" value="Membr_insert_effic_factor_YidD"/>
</dbReference>
<accession>A0A1H0TIH2</accession>
<comment type="subcellular location">
    <subcellularLocation>
        <location evidence="1">Cell membrane</location>
        <topology evidence="1">Peripheral membrane protein</topology>
        <orientation evidence="1">Cytoplasmic side</orientation>
    </subcellularLocation>
</comment>
<dbReference type="GO" id="GO:0005886">
    <property type="term" value="C:plasma membrane"/>
    <property type="evidence" value="ECO:0007669"/>
    <property type="project" value="UniProtKB-SubCell"/>
</dbReference>
<name>A0A1H0TIH2_9MICO</name>
<dbReference type="AlphaFoldDB" id="A0A1H0TIH2"/>
<evidence type="ECO:0000313" key="3">
    <source>
        <dbReference type="Proteomes" id="UP000199077"/>
    </source>
</evidence>
<keyword evidence="1" id="KW-1003">Cell membrane</keyword>
<proteinExistence type="inferred from homology"/>
<comment type="similarity">
    <text evidence="1">Belongs to the UPF0161 family.</text>
</comment>
<organism evidence="2 3">
    <name type="scientific">Pedococcus dokdonensis</name>
    <dbReference type="NCBI Taxonomy" id="443156"/>
    <lineage>
        <taxon>Bacteria</taxon>
        <taxon>Bacillati</taxon>
        <taxon>Actinomycetota</taxon>
        <taxon>Actinomycetes</taxon>
        <taxon>Micrococcales</taxon>
        <taxon>Intrasporangiaceae</taxon>
        <taxon>Pedococcus</taxon>
    </lineage>
</organism>
<dbReference type="Pfam" id="PF01809">
    <property type="entry name" value="YidD"/>
    <property type="match status" value="1"/>
</dbReference>
<dbReference type="SMART" id="SM01234">
    <property type="entry name" value="Haemolytic"/>
    <property type="match status" value="1"/>
</dbReference>
<dbReference type="RefSeq" id="WP_091786727.1">
    <property type="nucleotide sequence ID" value="NZ_LT629711.1"/>
</dbReference>
<dbReference type="HAMAP" id="MF_00386">
    <property type="entry name" value="UPF0161_YidD"/>
    <property type="match status" value="1"/>
</dbReference>
<dbReference type="OrthoDB" id="9801753at2"/>
<gene>
    <name evidence="2" type="ORF">SAMN04489867_2834</name>
</gene>
<evidence type="ECO:0000313" key="2">
    <source>
        <dbReference type="EMBL" id="SDP53833.1"/>
    </source>
</evidence>